<protein>
    <submittedName>
        <fullName evidence="1">Uncharacterized protein</fullName>
    </submittedName>
</protein>
<comment type="caution">
    <text evidence="1">The sequence shown here is derived from an EMBL/GenBank/DDBJ whole genome shotgun (WGS) entry which is preliminary data.</text>
</comment>
<dbReference type="Proteomes" id="UP000661607">
    <property type="component" value="Unassembled WGS sequence"/>
</dbReference>
<gene>
    <name evidence="1" type="ORF">H4W81_009415</name>
</gene>
<sequence length="279" mass="30560">MIVTVALLRAALTAIFAHDLFACLPVMVSSPVDLWARPLATTIRFGHLQTVESDDHVCPVGRLTRNPSDGPAVAALTRNPSDDVTARDIHKAPTVAQLATSLTYAELLDPNLPVVIPTDGLGDDTMYAPLDPVMDHRYYDPDGEHHYGVWGHDLTDGEAVHVLWPIHPRRAAEPPVPIRPMDWLARLHQTQTWHDPYGRDQPITSLDLYDTCMALAWLDVNAATITNDLIRHILGDPAAALTSDPNRPAPLQEADLAVPDPRAWISATPLAQALTRHAS</sequence>
<organism evidence="1 2">
    <name type="scientific">Nonomuraea africana</name>
    <dbReference type="NCBI Taxonomy" id="46171"/>
    <lineage>
        <taxon>Bacteria</taxon>
        <taxon>Bacillati</taxon>
        <taxon>Actinomycetota</taxon>
        <taxon>Actinomycetes</taxon>
        <taxon>Streptosporangiales</taxon>
        <taxon>Streptosporangiaceae</taxon>
        <taxon>Nonomuraea</taxon>
    </lineage>
</organism>
<dbReference type="EMBL" id="JADBEF010000002">
    <property type="protein sequence ID" value="MBE1566543.1"/>
    <property type="molecule type" value="Genomic_DNA"/>
</dbReference>
<proteinExistence type="predicted"/>
<evidence type="ECO:0000313" key="1">
    <source>
        <dbReference type="EMBL" id="MBE1566543.1"/>
    </source>
</evidence>
<dbReference type="RefSeq" id="WP_192781544.1">
    <property type="nucleotide sequence ID" value="NZ_JADBEF010000002.1"/>
</dbReference>
<reference evidence="1 2" key="1">
    <citation type="submission" date="2020-10" db="EMBL/GenBank/DDBJ databases">
        <title>Sequencing the genomes of 1000 actinobacteria strains.</title>
        <authorList>
            <person name="Klenk H.-P."/>
        </authorList>
    </citation>
    <scope>NUCLEOTIDE SEQUENCE [LARGE SCALE GENOMIC DNA]</scope>
    <source>
        <strain evidence="1 2">DSM 43748</strain>
    </source>
</reference>
<accession>A0ABR9KWX9</accession>
<keyword evidence="2" id="KW-1185">Reference proteome</keyword>
<name>A0ABR9KWX9_9ACTN</name>
<evidence type="ECO:0000313" key="2">
    <source>
        <dbReference type="Proteomes" id="UP000661607"/>
    </source>
</evidence>